<gene>
    <name evidence="1" type="ORF">PAALTS15_15696</name>
</gene>
<protein>
    <submittedName>
        <fullName evidence="1">Uncharacterized protein</fullName>
    </submittedName>
</protein>
<name>S9SK74_PAEAL</name>
<proteinExistence type="predicted"/>
<comment type="caution">
    <text evidence="1">The sequence shown here is derived from an EMBL/GenBank/DDBJ whole genome shotgun (WGS) entry which is preliminary data.</text>
</comment>
<dbReference type="EMBL" id="ATMT01000056">
    <property type="protein sequence ID" value="EPY06177.1"/>
    <property type="molecule type" value="Genomic_DNA"/>
</dbReference>
<evidence type="ECO:0000313" key="2">
    <source>
        <dbReference type="Proteomes" id="UP000015344"/>
    </source>
</evidence>
<accession>S9SK74</accession>
<dbReference type="Proteomes" id="UP000015344">
    <property type="component" value="Unassembled WGS sequence"/>
</dbReference>
<organism evidence="1 2">
    <name type="scientific">Paenibacillus alvei TS-15</name>
    <dbReference type="NCBI Taxonomy" id="1117108"/>
    <lineage>
        <taxon>Bacteria</taxon>
        <taxon>Bacillati</taxon>
        <taxon>Bacillota</taxon>
        <taxon>Bacilli</taxon>
        <taxon>Bacillales</taxon>
        <taxon>Paenibacillaceae</taxon>
        <taxon>Paenibacillus</taxon>
    </lineage>
</organism>
<reference evidence="1 2" key="1">
    <citation type="submission" date="2013-05" db="EMBL/GenBank/DDBJ databases">
        <authorList>
            <person name="Strain E.A."/>
            <person name="Brown E."/>
            <person name="Allard M.W."/>
            <person name="Luo Y.L."/>
        </authorList>
    </citation>
    <scope>NUCLEOTIDE SEQUENCE [LARGE SCALE GENOMIC DNA]</scope>
    <source>
        <strain evidence="1 2">TS-15</strain>
    </source>
</reference>
<dbReference type="AlphaFoldDB" id="S9SK74"/>
<evidence type="ECO:0000313" key="1">
    <source>
        <dbReference type="EMBL" id="EPY06177.1"/>
    </source>
</evidence>
<sequence length="78" mass="9307">MENTLSERRNQWRAPARLWASFFFFYGICSNGNEGIALTEHTREAECFRDVSYDMMLLADMTSRAVDYHDYLQRMWAL</sequence>